<evidence type="ECO:0000313" key="2">
    <source>
        <dbReference type="Proteomes" id="UP001460888"/>
    </source>
</evidence>
<dbReference type="RefSeq" id="WP_353110717.1">
    <property type="nucleotide sequence ID" value="NZ_APND01000002.1"/>
</dbReference>
<proteinExistence type="predicted"/>
<organism evidence="1 2">
    <name type="scientific">Salinisphaera dokdonensis CL-ES53</name>
    <dbReference type="NCBI Taxonomy" id="1304272"/>
    <lineage>
        <taxon>Bacteria</taxon>
        <taxon>Pseudomonadati</taxon>
        <taxon>Pseudomonadota</taxon>
        <taxon>Gammaproteobacteria</taxon>
        <taxon>Salinisphaerales</taxon>
        <taxon>Salinisphaeraceae</taxon>
        <taxon>Salinisphaera</taxon>
    </lineage>
</organism>
<protein>
    <recommendedName>
        <fullName evidence="3">DUF5343 domain-containing protein</fullName>
    </recommendedName>
</protein>
<dbReference type="Proteomes" id="UP001460888">
    <property type="component" value="Unassembled WGS sequence"/>
</dbReference>
<dbReference type="EMBL" id="APND01000002">
    <property type="protein sequence ID" value="MES1929225.1"/>
    <property type="molecule type" value="Genomic_DNA"/>
</dbReference>
<accession>A0ABV2B001</accession>
<gene>
    <name evidence="1" type="ORF">SADO_08212</name>
</gene>
<comment type="caution">
    <text evidence="1">The sequence shown here is derived from an EMBL/GenBank/DDBJ whole genome shotgun (WGS) entry which is preliminary data.</text>
</comment>
<name>A0ABV2B001_9GAMM</name>
<evidence type="ECO:0000313" key="1">
    <source>
        <dbReference type="EMBL" id="MES1929225.1"/>
    </source>
</evidence>
<sequence length="251" mass="27160">MDEDAFKLPGSSYAELAKIIRAYGHSPDQASPKDVAERAIIDPTQVSRNNAFLLNIGIIQGKQKKTLTSHGRNLAKALDFEMPNEISSAWREMIIDSSFFRKIISAVRIRGGMEPSALRSHIAYTAGATKKSPTMVGAGALIDIMKAANVLEDEDGTLIIQGDFLTRENAVSMEPAEPDVNLGKVENEGLEAPVKSSLSRSLECSGTVSATLNIQVSINCTPDEISTLGPRLRELIRVIENDTEDDDSSDA</sequence>
<keyword evidence="2" id="KW-1185">Reference proteome</keyword>
<evidence type="ECO:0008006" key="3">
    <source>
        <dbReference type="Google" id="ProtNLM"/>
    </source>
</evidence>
<reference evidence="1 2" key="1">
    <citation type="submission" date="2013-03" db="EMBL/GenBank/DDBJ databases">
        <title>Salinisphaera dokdonensis CL-ES53 Genome Sequencing.</title>
        <authorList>
            <person name="Li C."/>
            <person name="Lai Q."/>
            <person name="Shao Z."/>
        </authorList>
    </citation>
    <scope>NUCLEOTIDE SEQUENCE [LARGE SCALE GENOMIC DNA]</scope>
    <source>
        <strain evidence="1 2">CL-ES53</strain>
    </source>
</reference>